<gene>
    <name evidence="1" type="ORF">A2Y64_09010</name>
</gene>
<dbReference type="AlphaFoldDB" id="A0A1F5EXG9"/>
<dbReference type="Proteomes" id="UP000177187">
    <property type="component" value="Unassembled WGS sequence"/>
</dbReference>
<name>A0A1F5EXG9_9BACT</name>
<dbReference type="PANTHER" id="PTHR30528:SF0">
    <property type="entry name" value="CYTOPLASMIC PROTEIN"/>
    <property type="match status" value="1"/>
</dbReference>
<dbReference type="InterPro" id="IPR009351">
    <property type="entry name" value="AlkZ-like"/>
</dbReference>
<dbReference type="PANTHER" id="PTHR30528">
    <property type="entry name" value="CYTOPLASMIC PROTEIN"/>
    <property type="match status" value="1"/>
</dbReference>
<evidence type="ECO:0000313" key="2">
    <source>
        <dbReference type="Proteomes" id="UP000177187"/>
    </source>
</evidence>
<dbReference type="EMBL" id="MFAF01000132">
    <property type="protein sequence ID" value="OGD72082.1"/>
    <property type="molecule type" value="Genomic_DNA"/>
</dbReference>
<sequence length="387" mass="44637">MTAFSNLSESQARRLALKRQLLGGDTGLPPGKEGALRCIERLGYVQIDTVNVIERAHHHTLWTRLPDYRPEHIDSLLAEDRKVFEYWGHAMCYLPLADFRFYLGKMRSFPDWSSWQAPFVKKHAKLMEEVYARIRAEGPLAARDFGGTARSKGWWEWKPAKIALDLLFTQGLLMVDRREKFQRFYDIAERVLPDWVDTTLPDEDERELFFTRRALAAQGVATLNDIRLHLRRSPKKRTYADRLVEEGEAVPVHVEGLDTEFFALRDTLDNFVDAPVEGLHLLSPFDNLVIQRDRLKRLFGFDYALECYKPPAQRVRGYFALPILFGESFVGRVDAKADRKAKKLLVRGLWWEDGARVGEELKCALRMKLEGLAAFNGCAEVIGPKRK</sequence>
<dbReference type="STRING" id="1817816.A2Y64_09010"/>
<reference evidence="1 2" key="1">
    <citation type="journal article" date="2016" name="Nat. Commun.">
        <title>Thousands of microbial genomes shed light on interconnected biogeochemical processes in an aquifer system.</title>
        <authorList>
            <person name="Anantharaman K."/>
            <person name="Brown C.T."/>
            <person name="Hug L.A."/>
            <person name="Sharon I."/>
            <person name="Castelle C.J."/>
            <person name="Probst A.J."/>
            <person name="Thomas B.C."/>
            <person name="Singh A."/>
            <person name="Wilkins M.J."/>
            <person name="Karaoz U."/>
            <person name="Brodie E.L."/>
            <person name="Williams K.H."/>
            <person name="Hubbard S.S."/>
            <person name="Banfield J.F."/>
        </authorList>
    </citation>
    <scope>NUCLEOTIDE SEQUENCE [LARGE SCALE GENOMIC DNA]</scope>
</reference>
<evidence type="ECO:0008006" key="3">
    <source>
        <dbReference type="Google" id="ProtNLM"/>
    </source>
</evidence>
<organism evidence="1 2">
    <name type="scientific">Candidatus Coatesbacteria bacterium RBG_13_66_14</name>
    <dbReference type="NCBI Taxonomy" id="1817816"/>
    <lineage>
        <taxon>Bacteria</taxon>
        <taxon>Candidatus Coatesiibacteriota</taxon>
    </lineage>
</organism>
<accession>A0A1F5EXG9</accession>
<proteinExistence type="predicted"/>
<dbReference type="Pfam" id="PF06224">
    <property type="entry name" value="AlkZ-like"/>
    <property type="match status" value="1"/>
</dbReference>
<protein>
    <recommendedName>
        <fullName evidence="3">Cytoplasmic protein</fullName>
    </recommendedName>
</protein>
<comment type="caution">
    <text evidence="1">The sequence shown here is derived from an EMBL/GenBank/DDBJ whole genome shotgun (WGS) entry which is preliminary data.</text>
</comment>
<evidence type="ECO:0000313" key="1">
    <source>
        <dbReference type="EMBL" id="OGD72082.1"/>
    </source>
</evidence>